<evidence type="ECO:0000313" key="2">
    <source>
        <dbReference type="EMBL" id="KAH6592413.1"/>
    </source>
</evidence>
<dbReference type="PANTHER" id="PTHR11679">
    <property type="entry name" value="VESICLE PROTEIN SORTING-ASSOCIATED"/>
    <property type="match status" value="1"/>
</dbReference>
<dbReference type="InterPro" id="IPR001619">
    <property type="entry name" value="Sec1-like"/>
</dbReference>
<evidence type="ECO:0000313" key="3">
    <source>
        <dbReference type="Proteomes" id="UP001648503"/>
    </source>
</evidence>
<reference evidence="2 3" key="1">
    <citation type="submission" date="2021-02" db="EMBL/GenBank/DDBJ databases">
        <title>Variation within the Batrachochytrium salamandrivorans European outbreak.</title>
        <authorList>
            <person name="Kelly M."/>
            <person name="Pasmans F."/>
            <person name="Shea T.P."/>
            <person name="Munoz J.F."/>
            <person name="Carranza S."/>
            <person name="Cuomo C.A."/>
            <person name="Martel A."/>
        </authorList>
    </citation>
    <scope>NUCLEOTIDE SEQUENCE [LARGE SCALE GENOMIC DNA]</scope>
    <source>
        <strain evidence="2 3">AMFP18/2</strain>
    </source>
</reference>
<evidence type="ECO:0000256" key="1">
    <source>
        <dbReference type="ARBA" id="ARBA00009884"/>
    </source>
</evidence>
<gene>
    <name evidence="2" type="ORF">BASA50_008029</name>
</gene>
<keyword evidence="3" id="KW-1185">Reference proteome</keyword>
<organism evidence="2 3">
    <name type="scientific">Batrachochytrium salamandrivorans</name>
    <dbReference type="NCBI Taxonomy" id="1357716"/>
    <lineage>
        <taxon>Eukaryota</taxon>
        <taxon>Fungi</taxon>
        <taxon>Fungi incertae sedis</taxon>
        <taxon>Chytridiomycota</taxon>
        <taxon>Chytridiomycota incertae sedis</taxon>
        <taxon>Chytridiomycetes</taxon>
        <taxon>Rhizophydiales</taxon>
        <taxon>Rhizophydiales incertae sedis</taxon>
        <taxon>Batrachochytrium</taxon>
    </lineage>
</organism>
<protein>
    <recommendedName>
        <fullName evidence="4">Sec39 domain-containing protein</fullName>
    </recommendedName>
</protein>
<sequence>MDLVEVAHASWQSCSHLFKGAVVYADKPFVSVIKWSLHGGAAALLTTHGAVTIRDFEMPDQPSSLVAGNPAKSLLRLPEPDTVVLLISTHLSRNADRIRSLLLAHPYQTCHIVSSISEPLHIIETTIDESLLGVWSVLDAPTDDHDDTSSYFSTAEIRLKEWMQESADVHGRHRYQGGPFVSVQYQPLSFAIISSDLFLLPLSAGLFPRISPTASSTSAISSRNASQTSTAHEFEEIKMRELASSLSMLLNSLNVKEDIFALGSTSRLVGQSIVSQSVASSRRKSDKTAALILVDRTLDLVSPTMHSDNLLDRIWSVLPRRESSFFDVLVKPQFVCPQMSIGSSGDSIQGPVLSLAHGLDEESLDFIAILMRLAEKEGMVVARRRLVDLLTREVVGASVPKVLGRVNLIQLESMATQLRGEYGAWSARGGISRYLSASVEAAQEGSQSKWDDIVSIEKVLSASLAETMDPAIMVQQLRELLHKFVQDKQLRKDVTSDSSSAPLLSAGVISAKEVLMLALYSYSLLGDSVPILPAHESALQEALFRAMMAANVGAKPRAIQAWVVRVFGQLRQVSQIRAELTYFRHVLCPHQQPAYDPLLVQVARKAVEPRDHSEATSPDAMVDDDWSHISYGGTLKSVMSGFSRFLGAQAKKPHPSQFDNIILVVVGGLRLKRRVVFGMNFDLVARQR</sequence>
<evidence type="ECO:0008006" key="4">
    <source>
        <dbReference type="Google" id="ProtNLM"/>
    </source>
</evidence>
<dbReference type="EMBL" id="JAFCIX010000379">
    <property type="protein sequence ID" value="KAH6592413.1"/>
    <property type="molecule type" value="Genomic_DNA"/>
</dbReference>
<dbReference type="Proteomes" id="UP001648503">
    <property type="component" value="Unassembled WGS sequence"/>
</dbReference>
<comment type="caution">
    <text evidence="2">The sequence shown here is derived from an EMBL/GenBank/DDBJ whole genome shotgun (WGS) entry which is preliminary data.</text>
</comment>
<dbReference type="Pfam" id="PF00995">
    <property type="entry name" value="Sec1"/>
    <property type="match status" value="1"/>
</dbReference>
<dbReference type="SUPFAM" id="SSF56815">
    <property type="entry name" value="Sec1/munc18-like (SM) proteins"/>
    <property type="match status" value="1"/>
</dbReference>
<dbReference type="InterPro" id="IPR036045">
    <property type="entry name" value="Sec1-like_sf"/>
</dbReference>
<accession>A0ABQ8F886</accession>
<comment type="similarity">
    <text evidence="1">Belongs to the STXBP/unc-18/SEC1 family.</text>
</comment>
<name>A0ABQ8F886_9FUNG</name>
<proteinExistence type="inferred from homology"/>